<dbReference type="InterPro" id="IPR014729">
    <property type="entry name" value="Rossmann-like_a/b/a_fold"/>
</dbReference>
<reference evidence="1 2" key="1">
    <citation type="submission" date="2011-09" db="EMBL/GenBank/DDBJ databases">
        <authorList>
            <person name="Pope W.H."/>
            <person name="Pedulla M.L."/>
            <person name="Ford M.E."/>
            <person name="Peebles C.L."/>
            <person name="Hatfull G.H."/>
            <person name="Hendrix R.W."/>
        </authorList>
    </citation>
    <scope>NUCLEOTIDE SEQUENCE [LARGE SCALE GENOMIC DNA]</scope>
    <source>
        <strain evidence="1">G</strain>
    </source>
</reference>
<dbReference type="KEGG" id="vg:18563263"/>
<organism evidence="1 2">
    <name type="scientific">Bacillus phage G</name>
    <dbReference type="NCBI Taxonomy" id="2884420"/>
    <lineage>
        <taxon>Viruses</taxon>
        <taxon>Duplodnaviria</taxon>
        <taxon>Heunggongvirae</taxon>
        <taxon>Uroviricota</taxon>
        <taxon>Caudoviricetes</taxon>
        <taxon>Donellivirus</taxon>
        <taxon>Donellivirus gee</taxon>
    </lineage>
</organism>
<evidence type="ECO:0000313" key="2">
    <source>
        <dbReference type="Proteomes" id="UP000009273"/>
    </source>
</evidence>
<keyword evidence="2" id="KW-1185">Reference proteome</keyword>
<evidence type="ECO:0000313" key="1">
    <source>
        <dbReference type="EMBL" id="AEO93315.1"/>
    </source>
</evidence>
<dbReference type="GeneID" id="18563263"/>
<gene>
    <name evidence="1" type="primary">44</name>
    <name evidence="1" type="ORF">G_44</name>
</gene>
<name>G3MBB4_9CAUD</name>
<dbReference type="RefSeq" id="YP_009015355.1">
    <property type="nucleotide sequence ID" value="NC_023719.1"/>
</dbReference>
<proteinExistence type="predicted"/>
<dbReference type="EMBL" id="JN638751">
    <property type="protein sequence ID" value="AEO93315.1"/>
    <property type="molecule type" value="Genomic_DNA"/>
</dbReference>
<accession>G3MBB4</accession>
<dbReference type="Gene3D" id="3.40.50.620">
    <property type="entry name" value="HUPs"/>
    <property type="match status" value="1"/>
</dbReference>
<dbReference type="Proteomes" id="UP000009273">
    <property type="component" value="Segment"/>
</dbReference>
<sequence length="173" mass="20469">MARKNIKVDFGYQEDNTFKGSVFIVDKFEDSINCHLERIIKTLDERDFEKVVLYPLHENTLKRMNIDVSKKYFSRLDDLENLVSNVKTYIPVSIDKLDGKRKKYTPLDFILNHLTEKHKKPYFVCLSKDIANKFASYSSFDTWIKEVRLIIAEDVTLALHKNLEKNSKRIEFI</sequence>
<protein>
    <submittedName>
        <fullName evidence="1">Gp44</fullName>
    </submittedName>
</protein>